<dbReference type="SUPFAM" id="SSF49899">
    <property type="entry name" value="Concanavalin A-like lectins/glucanases"/>
    <property type="match status" value="1"/>
</dbReference>
<dbReference type="SMART" id="SM00184">
    <property type="entry name" value="RING"/>
    <property type="match status" value="1"/>
</dbReference>
<dbReference type="InterPro" id="IPR006574">
    <property type="entry name" value="PRY"/>
</dbReference>
<dbReference type="InterPro" id="IPR043136">
    <property type="entry name" value="B30.2/SPRY_sf"/>
</dbReference>
<dbReference type="InterPro" id="IPR000315">
    <property type="entry name" value="Znf_B-box"/>
</dbReference>
<dbReference type="PRINTS" id="PR01407">
    <property type="entry name" value="BUTYPHLNCDUF"/>
</dbReference>
<dbReference type="AlphaFoldDB" id="A0AAV6H4L3"/>
<dbReference type="Pfam" id="PF00622">
    <property type="entry name" value="SPRY"/>
    <property type="match status" value="1"/>
</dbReference>
<dbReference type="InterPro" id="IPR051051">
    <property type="entry name" value="E3_ubiq-ligase_TRIM/RNF"/>
</dbReference>
<dbReference type="PANTHER" id="PTHR25465">
    <property type="entry name" value="B-BOX DOMAIN CONTAINING"/>
    <property type="match status" value="1"/>
</dbReference>
<evidence type="ECO:0000256" key="1">
    <source>
        <dbReference type="ARBA" id="ARBA00022588"/>
    </source>
</evidence>
<name>A0AAV6H4L3_9TELE</name>
<keyword evidence="3 6" id="KW-0863">Zinc-finger</keyword>
<dbReference type="SMART" id="SM00336">
    <property type="entry name" value="BBOX"/>
    <property type="match status" value="1"/>
</dbReference>
<dbReference type="InterPro" id="IPR013083">
    <property type="entry name" value="Znf_RING/FYVE/PHD"/>
</dbReference>
<dbReference type="GO" id="GO:0008270">
    <property type="term" value="F:zinc ion binding"/>
    <property type="evidence" value="ECO:0007669"/>
    <property type="project" value="UniProtKB-KW"/>
</dbReference>
<evidence type="ECO:0008006" key="13">
    <source>
        <dbReference type="Google" id="ProtNLM"/>
    </source>
</evidence>
<evidence type="ECO:0000259" key="8">
    <source>
        <dbReference type="PROSITE" id="PS50089"/>
    </source>
</evidence>
<dbReference type="InterPro" id="IPR001841">
    <property type="entry name" value="Znf_RING"/>
</dbReference>
<protein>
    <recommendedName>
        <fullName evidence="13">Tripartite motif-containing protein 16-like</fullName>
    </recommendedName>
</protein>
<dbReference type="InterPro" id="IPR001870">
    <property type="entry name" value="B30.2/SPRY"/>
</dbReference>
<feature type="domain" description="B box-type" evidence="9">
    <location>
        <begin position="149"/>
        <end position="189"/>
    </location>
</feature>
<dbReference type="PROSITE" id="PS50119">
    <property type="entry name" value="ZF_BBOX"/>
    <property type="match status" value="1"/>
</dbReference>
<dbReference type="CDD" id="cd19769">
    <property type="entry name" value="Bbox2_TRIM16-like"/>
    <property type="match status" value="1"/>
</dbReference>
<dbReference type="SMART" id="SM00449">
    <property type="entry name" value="SPRY"/>
    <property type="match status" value="1"/>
</dbReference>
<dbReference type="Pfam" id="PF15227">
    <property type="entry name" value="zf-C3HC4_4"/>
    <property type="match status" value="1"/>
</dbReference>
<feature type="coiled-coil region" evidence="7">
    <location>
        <begin position="262"/>
        <end position="296"/>
    </location>
</feature>
<proteinExistence type="predicted"/>
<dbReference type="SUPFAM" id="SSF57850">
    <property type="entry name" value="RING/U-box"/>
    <property type="match status" value="1"/>
</dbReference>
<reference evidence="11" key="1">
    <citation type="submission" date="2020-10" db="EMBL/GenBank/DDBJ databases">
        <title>Chromosome-scale genome assembly of the Allis shad, Alosa alosa.</title>
        <authorList>
            <person name="Margot Z."/>
            <person name="Christophe K."/>
            <person name="Cabau C."/>
            <person name="Louis A."/>
            <person name="Berthelot C."/>
            <person name="Parey E."/>
            <person name="Roest Crollius H."/>
            <person name="Montfort J."/>
            <person name="Robinson-Rechavi M."/>
            <person name="Bucao C."/>
            <person name="Bouchez O."/>
            <person name="Gislard M."/>
            <person name="Lluch J."/>
            <person name="Milhes M."/>
            <person name="Lampietro C."/>
            <person name="Lopez Roques C."/>
            <person name="Donnadieu C."/>
            <person name="Braasch I."/>
            <person name="Desvignes T."/>
            <person name="Postlethwait J."/>
            <person name="Bobe J."/>
            <person name="Guiguen Y."/>
        </authorList>
    </citation>
    <scope>NUCLEOTIDE SEQUENCE</scope>
    <source>
        <strain evidence="11">M-15738</strain>
        <tissue evidence="11">Blood</tissue>
    </source>
</reference>
<sequence>MAEAMTYNQDLFTCPICLDILRDPVTLQCGHNYCMSCIKGCWDQENQKGAYSCPQCRHTFTPRPVLYKNNIVAELVEQFKKTRIQAVVPAPVVCAGPGELECDLCTDRKLKAVKSCLDCLLSYCETHCKVHNDVNPWRKHKIIDATGHLQERICTQHEKTLEIFCRTDQTCVCYLCMVDEHKGHDTVLASAGRKEKQTHFEETQRKFQHRIQEKEKELQELRKAVETLKSSAKTAVEDSDRTFTEVIRFIEKTRYEVKEQIRAHEKAEVSRTEGLLKQLEQEIAELKMRDAELEQLSHSEDHILFLKCISFEAVKKSLSTLKGQLEDFCKKEVTKTSAAVTRVQTFWNIPATREEFLQYSCHFTLDPNTAHRKLHLTKGNRMVEVTGKLQSYIDYPERFNKLYQVLCREGVSECCYWEVEWSGEDGVDIAVSFESISRKGNDNDCAFGCNDQSWTLELRSSSSSFWHNNTETELPLVASPRVGVYVDHRAGALAFFSVSDTMSLLHRVQTTFTDTLYPGFGIGTGSSAELLGFTYRL</sequence>
<dbReference type="PROSITE" id="PS00518">
    <property type="entry name" value="ZF_RING_1"/>
    <property type="match status" value="1"/>
</dbReference>
<evidence type="ECO:0000256" key="6">
    <source>
        <dbReference type="PROSITE-ProRule" id="PRU00024"/>
    </source>
</evidence>
<dbReference type="SMART" id="SM00589">
    <property type="entry name" value="PRY"/>
    <property type="match status" value="1"/>
</dbReference>
<gene>
    <name evidence="11" type="ORF">AALO_G00065800</name>
</gene>
<accession>A0AAV6H4L3</accession>
<keyword evidence="4" id="KW-0862">Zinc</keyword>
<dbReference type="Gene3D" id="3.30.160.60">
    <property type="entry name" value="Classic Zinc Finger"/>
    <property type="match status" value="1"/>
</dbReference>
<dbReference type="GO" id="GO:0005737">
    <property type="term" value="C:cytoplasm"/>
    <property type="evidence" value="ECO:0007669"/>
    <property type="project" value="UniProtKB-ARBA"/>
</dbReference>
<dbReference type="InterPro" id="IPR013320">
    <property type="entry name" value="ConA-like_dom_sf"/>
</dbReference>
<dbReference type="CDD" id="cd16040">
    <property type="entry name" value="SPRY_PRY_SNTX"/>
    <property type="match status" value="1"/>
</dbReference>
<evidence type="ECO:0000256" key="7">
    <source>
        <dbReference type="SAM" id="Coils"/>
    </source>
</evidence>
<dbReference type="Gene3D" id="3.30.40.10">
    <property type="entry name" value="Zinc/RING finger domain, C3HC4 (zinc finger)"/>
    <property type="match status" value="1"/>
</dbReference>
<keyword evidence="7" id="KW-0175">Coiled coil</keyword>
<dbReference type="PANTHER" id="PTHR25465:SF5">
    <property type="entry name" value="E3 UBIQUITIN_ISG15 LIGASE TRIM25-RELATED"/>
    <property type="match status" value="1"/>
</dbReference>
<evidence type="ECO:0000259" key="10">
    <source>
        <dbReference type="PROSITE" id="PS50188"/>
    </source>
</evidence>
<evidence type="ECO:0000256" key="4">
    <source>
        <dbReference type="ARBA" id="ARBA00022833"/>
    </source>
</evidence>
<dbReference type="Pfam" id="PF00643">
    <property type="entry name" value="zf-B_box"/>
    <property type="match status" value="1"/>
</dbReference>
<organism evidence="11 12">
    <name type="scientific">Alosa alosa</name>
    <name type="common">allis shad</name>
    <dbReference type="NCBI Taxonomy" id="278164"/>
    <lineage>
        <taxon>Eukaryota</taxon>
        <taxon>Metazoa</taxon>
        <taxon>Chordata</taxon>
        <taxon>Craniata</taxon>
        <taxon>Vertebrata</taxon>
        <taxon>Euteleostomi</taxon>
        <taxon>Actinopterygii</taxon>
        <taxon>Neopterygii</taxon>
        <taxon>Teleostei</taxon>
        <taxon>Clupei</taxon>
        <taxon>Clupeiformes</taxon>
        <taxon>Clupeoidei</taxon>
        <taxon>Clupeidae</taxon>
        <taxon>Alosa</taxon>
    </lineage>
</organism>
<dbReference type="Pfam" id="PF25600">
    <property type="entry name" value="TRIM_CC"/>
    <property type="match status" value="1"/>
</dbReference>
<evidence type="ECO:0000256" key="5">
    <source>
        <dbReference type="ARBA" id="ARBA00022859"/>
    </source>
</evidence>
<dbReference type="InterPro" id="IPR003877">
    <property type="entry name" value="SPRY_dom"/>
</dbReference>
<keyword evidence="12" id="KW-1185">Reference proteome</keyword>
<dbReference type="Proteomes" id="UP000823561">
    <property type="component" value="Chromosome 5"/>
</dbReference>
<dbReference type="InterPro" id="IPR017907">
    <property type="entry name" value="Znf_RING_CS"/>
</dbReference>
<feature type="domain" description="RING-type" evidence="8">
    <location>
        <begin position="14"/>
        <end position="57"/>
    </location>
</feature>
<evidence type="ECO:0000313" key="11">
    <source>
        <dbReference type="EMBL" id="KAG5280951.1"/>
    </source>
</evidence>
<evidence type="ECO:0000259" key="9">
    <source>
        <dbReference type="PROSITE" id="PS50119"/>
    </source>
</evidence>
<dbReference type="GO" id="GO:0045087">
    <property type="term" value="P:innate immune response"/>
    <property type="evidence" value="ECO:0007669"/>
    <property type="project" value="UniProtKB-KW"/>
</dbReference>
<evidence type="ECO:0000256" key="2">
    <source>
        <dbReference type="ARBA" id="ARBA00022723"/>
    </source>
</evidence>
<dbReference type="Gene3D" id="2.60.120.920">
    <property type="match status" value="1"/>
</dbReference>
<feature type="domain" description="B30.2/SPRY" evidence="10">
    <location>
        <begin position="341"/>
        <end position="537"/>
    </location>
</feature>
<evidence type="ECO:0000313" key="12">
    <source>
        <dbReference type="Proteomes" id="UP000823561"/>
    </source>
</evidence>
<dbReference type="EMBL" id="JADWDJ010000005">
    <property type="protein sequence ID" value="KAG5280951.1"/>
    <property type="molecule type" value="Genomic_DNA"/>
</dbReference>
<dbReference type="InterPro" id="IPR003879">
    <property type="entry name" value="Butyrophylin_SPRY"/>
</dbReference>
<comment type="caution">
    <text evidence="11">The sequence shown here is derived from an EMBL/GenBank/DDBJ whole genome shotgun (WGS) entry which is preliminary data.</text>
</comment>
<dbReference type="PROSITE" id="PS50089">
    <property type="entry name" value="ZF_RING_2"/>
    <property type="match status" value="1"/>
</dbReference>
<keyword evidence="1" id="KW-0399">Innate immunity</keyword>
<keyword evidence="5" id="KW-0391">Immunity</keyword>
<dbReference type="Gene3D" id="4.10.830.40">
    <property type="match status" value="1"/>
</dbReference>
<dbReference type="PROSITE" id="PS50188">
    <property type="entry name" value="B302_SPRY"/>
    <property type="match status" value="1"/>
</dbReference>
<keyword evidence="2" id="KW-0479">Metal-binding</keyword>
<dbReference type="InterPro" id="IPR058030">
    <property type="entry name" value="TRIM8/14/16/25/29/45/65_CC"/>
</dbReference>
<dbReference type="SUPFAM" id="SSF57845">
    <property type="entry name" value="B-box zinc-binding domain"/>
    <property type="match status" value="1"/>
</dbReference>
<dbReference type="Pfam" id="PF13765">
    <property type="entry name" value="PRY"/>
    <property type="match status" value="1"/>
</dbReference>
<feature type="coiled-coil region" evidence="7">
    <location>
        <begin position="204"/>
        <end position="238"/>
    </location>
</feature>
<evidence type="ECO:0000256" key="3">
    <source>
        <dbReference type="ARBA" id="ARBA00022771"/>
    </source>
</evidence>